<accession>A0A3P8D4D6</accession>
<accession>A0A183GPJ1</accession>
<reference evidence="2 3" key="1">
    <citation type="submission" date="2018-11" db="EMBL/GenBank/DDBJ databases">
        <authorList>
            <consortium name="Pathogen Informatics"/>
        </authorList>
    </citation>
    <scope>NUCLEOTIDE SEQUENCE [LARGE SCALE GENOMIC DNA]</scope>
</reference>
<reference evidence="4" key="2">
    <citation type="submission" date="2019-09" db="UniProtKB">
        <authorList>
            <consortium name="WormBaseParasite"/>
        </authorList>
    </citation>
    <scope>IDENTIFICATION</scope>
</reference>
<keyword evidence="1" id="KW-0175">Coiled coil</keyword>
<name>A0A183GPJ1_HELPZ</name>
<organism evidence="3 4">
    <name type="scientific">Heligmosomoides polygyrus</name>
    <name type="common">Parasitic roundworm</name>
    <dbReference type="NCBI Taxonomy" id="6339"/>
    <lineage>
        <taxon>Eukaryota</taxon>
        <taxon>Metazoa</taxon>
        <taxon>Ecdysozoa</taxon>
        <taxon>Nematoda</taxon>
        <taxon>Chromadorea</taxon>
        <taxon>Rhabditida</taxon>
        <taxon>Rhabditina</taxon>
        <taxon>Rhabditomorpha</taxon>
        <taxon>Strongyloidea</taxon>
        <taxon>Heligmosomidae</taxon>
        <taxon>Heligmosomoides</taxon>
    </lineage>
</organism>
<evidence type="ECO:0000313" key="3">
    <source>
        <dbReference type="Proteomes" id="UP000050761"/>
    </source>
</evidence>
<dbReference type="WBParaSite" id="HPBE_0002461101-mRNA-1">
    <property type="protein sequence ID" value="HPBE_0002461101-mRNA-1"/>
    <property type="gene ID" value="HPBE_0002461101"/>
</dbReference>
<feature type="coiled-coil region" evidence="1">
    <location>
        <begin position="45"/>
        <end position="72"/>
    </location>
</feature>
<dbReference type="Proteomes" id="UP000050761">
    <property type="component" value="Unassembled WGS sequence"/>
</dbReference>
<sequence>MIDLLEREPTAYPFVPVTCQSGPMDPTRSRDTKSVISVVQGLHEESVRDAELQRLREELEEHKRRLVELEGTHQKKADIPEWLAQHDKQEGISKRELQLYTDQEIGGKRYVCYSNGEWKEWK</sequence>
<evidence type="ECO:0000313" key="4">
    <source>
        <dbReference type="WBParaSite" id="HPBE_0002461101-mRNA-1"/>
    </source>
</evidence>
<gene>
    <name evidence="2" type="ORF">HPBE_LOCUS24608</name>
</gene>
<dbReference type="EMBL" id="UZAH01036579">
    <property type="protein sequence ID" value="VDP46177.1"/>
    <property type="molecule type" value="Genomic_DNA"/>
</dbReference>
<evidence type="ECO:0000256" key="1">
    <source>
        <dbReference type="SAM" id="Coils"/>
    </source>
</evidence>
<protein>
    <submittedName>
        <fullName evidence="4">PHM7_ext domain-containing protein</fullName>
    </submittedName>
</protein>
<evidence type="ECO:0000313" key="2">
    <source>
        <dbReference type="EMBL" id="VDP46177.1"/>
    </source>
</evidence>
<proteinExistence type="predicted"/>
<dbReference type="AlphaFoldDB" id="A0A183GPJ1"/>
<keyword evidence="3" id="KW-1185">Reference proteome</keyword>